<gene>
    <name evidence="1" type="ORF">SFRICE_012786</name>
</gene>
<evidence type="ECO:0000313" key="1">
    <source>
        <dbReference type="EMBL" id="SOQ36138.1"/>
    </source>
</evidence>
<sequence>MEARIVPNLLKPYCHVEHLLSDMCTHIVEIAATLLKLFLVVQATMLQRCRPMSLVIHVA</sequence>
<reference evidence="1" key="1">
    <citation type="submission" date="2016-07" db="EMBL/GenBank/DDBJ databases">
        <authorList>
            <person name="Bretaudeau A."/>
        </authorList>
    </citation>
    <scope>NUCLEOTIDE SEQUENCE</scope>
    <source>
        <strain evidence="1">Rice</strain>
        <tissue evidence="1">Whole body</tissue>
    </source>
</reference>
<dbReference type="AlphaFoldDB" id="A0A2H1V5N6"/>
<name>A0A2H1V5N6_SPOFR</name>
<dbReference type="EMBL" id="ODYU01000805">
    <property type="protein sequence ID" value="SOQ36138.1"/>
    <property type="molecule type" value="Genomic_DNA"/>
</dbReference>
<organism evidence="1">
    <name type="scientific">Spodoptera frugiperda</name>
    <name type="common">Fall armyworm</name>
    <dbReference type="NCBI Taxonomy" id="7108"/>
    <lineage>
        <taxon>Eukaryota</taxon>
        <taxon>Metazoa</taxon>
        <taxon>Ecdysozoa</taxon>
        <taxon>Arthropoda</taxon>
        <taxon>Hexapoda</taxon>
        <taxon>Insecta</taxon>
        <taxon>Pterygota</taxon>
        <taxon>Neoptera</taxon>
        <taxon>Endopterygota</taxon>
        <taxon>Lepidoptera</taxon>
        <taxon>Glossata</taxon>
        <taxon>Ditrysia</taxon>
        <taxon>Noctuoidea</taxon>
        <taxon>Noctuidae</taxon>
        <taxon>Amphipyrinae</taxon>
        <taxon>Spodoptera</taxon>
    </lineage>
</organism>
<accession>A0A2H1V5N6</accession>
<proteinExistence type="predicted"/>
<protein>
    <submittedName>
        <fullName evidence="1">SFRICE_012786</fullName>
    </submittedName>
</protein>